<dbReference type="AlphaFoldDB" id="A0A8I0W9C1"/>
<sequence length="94" mass="11180">MQPLFKKSEIKRDIENRGMNFKEWSEQVIQEKRLAILDKAKPYYTEWELEVMNNAYIELLKEKMKESKKAKDIKDNQDLQQDKENDSDVKGGGI</sequence>
<name>A0A8I0W9C1_STAEP</name>
<dbReference type="RefSeq" id="WP_002502773.1">
    <property type="nucleotide sequence ID" value="NZ_CAXOHX010000020.1"/>
</dbReference>
<evidence type="ECO:0000313" key="3">
    <source>
        <dbReference type="Proteomes" id="UP000622362"/>
    </source>
</evidence>
<dbReference type="Proteomes" id="UP000622362">
    <property type="component" value="Unassembled WGS sequence"/>
</dbReference>
<evidence type="ECO:0000313" key="2">
    <source>
        <dbReference type="EMBL" id="MBF9304301.1"/>
    </source>
</evidence>
<comment type="caution">
    <text evidence="2">The sequence shown here is derived from an EMBL/GenBank/DDBJ whole genome shotgun (WGS) entry which is preliminary data.</text>
</comment>
<evidence type="ECO:0000256" key="1">
    <source>
        <dbReference type="SAM" id="MobiDB-lite"/>
    </source>
</evidence>
<organism evidence="2 3">
    <name type="scientific">Staphylococcus epidermidis</name>
    <dbReference type="NCBI Taxonomy" id="1282"/>
    <lineage>
        <taxon>Bacteria</taxon>
        <taxon>Bacillati</taxon>
        <taxon>Bacillota</taxon>
        <taxon>Bacilli</taxon>
        <taxon>Bacillales</taxon>
        <taxon>Staphylococcaceae</taxon>
        <taxon>Staphylococcus</taxon>
    </lineage>
</organism>
<proteinExistence type="predicted"/>
<gene>
    <name evidence="2" type="ORF">I3V53_09470</name>
</gene>
<reference evidence="2" key="1">
    <citation type="submission" date="2020-11" db="EMBL/GenBank/DDBJ databases">
        <title>Molecular epidemiology and genomic profiles of multidrug-resistant bacteria collected from clinical sources in South Africa.</title>
        <authorList>
            <person name="Asante J."/>
            <person name="Amoako D.G."/>
        </authorList>
    </citation>
    <scope>NUCLEOTIDE SEQUENCE</scope>
    <source>
        <strain evidence="2">C68</strain>
    </source>
</reference>
<feature type="region of interest" description="Disordered" evidence="1">
    <location>
        <begin position="69"/>
        <end position="94"/>
    </location>
</feature>
<dbReference type="EMBL" id="JADPYN010000020">
    <property type="protein sequence ID" value="MBF9304301.1"/>
    <property type="molecule type" value="Genomic_DNA"/>
</dbReference>
<protein>
    <submittedName>
        <fullName evidence="2">Uncharacterized protein</fullName>
    </submittedName>
</protein>
<accession>A0A8I0W9C1</accession>